<protein>
    <submittedName>
        <fullName evidence="2">Pimeloyl-ACP methyl ester carboxylesterase</fullName>
    </submittedName>
</protein>
<evidence type="ECO:0000313" key="3">
    <source>
        <dbReference type="Proteomes" id="UP000295416"/>
    </source>
</evidence>
<dbReference type="PRINTS" id="PR00111">
    <property type="entry name" value="ABHYDROLASE"/>
</dbReference>
<comment type="caution">
    <text evidence="2">The sequence shown here is derived from an EMBL/GenBank/DDBJ whole genome shotgun (WGS) entry which is preliminary data.</text>
</comment>
<dbReference type="EMBL" id="SLXK01000005">
    <property type="protein sequence ID" value="TCP30597.1"/>
    <property type="molecule type" value="Genomic_DNA"/>
</dbReference>
<dbReference type="OrthoDB" id="9797695at2"/>
<sequence length="279" mass="32135">MESKGSFKKINDVEIYYEHHGCPLKEQRPVLVMVHGYLSSAFSFRTLIPYLSDSFTIFALDLPGFGQSEKSVKFFYSLDNYARLVIGFLDAMALKKAVLVGHSMGGQISLYAANQAPDRIVQVVGLSASGYLGRLRLWLRWASYLPFMSYYLQYFFRKKDIMQTFLEVVHNRDLVTNEMVEGYLAPLKNIDFYRSLVRLMRHREGDLTPLVLHTIRQPVLLLWGIEDRVVPVSVARRFKRDLPEVTLRTFENTGHLLPEEKPEEVATEIKSFINQDVSG</sequence>
<evidence type="ECO:0000259" key="1">
    <source>
        <dbReference type="Pfam" id="PF00561"/>
    </source>
</evidence>
<reference evidence="2 3" key="1">
    <citation type="submission" date="2019-03" db="EMBL/GenBank/DDBJ databases">
        <title>Genomic Encyclopedia of Type Strains, Phase IV (KMG-IV): sequencing the most valuable type-strain genomes for metagenomic binning, comparative biology and taxonomic classification.</title>
        <authorList>
            <person name="Goeker M."/>
        </authorList>
    </citation>
    <scope>NUCLEOTIDE SEQUENCE [LARGE SCALE GENOMIC DNA]</scope>
    <source>
        <strain evidence="2 3">DSM 19377</strain>
    </source>
</reference>
<dbReference type="InterPro" id="IPR029058">
    <property type="entry name" value="AB_hydrolase_fold"/>
</dbReference>
<keyword evidence="3" id="KW-1185">Reference proteome</keyword>
<accession>A0A4R2P743</accession>
<dbReference type="GO" id="GO:0003824">
    <property type="term" value="F:catalytic activity"/>
    <property type="evidence" value="ECO:0007669"/>
    <property type="project" value="InterPro"/>
</dbReference>
<dbReference type="Proteomes" id="UP000295416">
    <property type="component" value="Unassembled WGS sequence"/>
</dbReference>
<dbReference type="RefSeq" id="WP_132744578.1">
    <property type="nucleotide sequence ID" value="NZ_SLXK01000005.1"/>
</dbReference>
<dbReference type="PRINTS" id="PR00412">
    <property type="entry name" value="EPOXHYDRLASE"/>
</dbReference>
<dbReference type="Gene3D" id="3.40.50.1820">
    <property type="entry name" value="alpha/beta hydrolase"/>
    <property type="match status" value="1"/>
</dbReference>
<proteinExistence type="predicted"/>
<dbReference type="PANTHER" id="PTHR46438:SF11">
    <property type="entry name" value="LIPASE-RELATED"/>
    <property type="match status" value="1"/>
</dbReference>
<dbReference type="Pfam" id="PF00561">
    <property type="entry name" value="Abhydrolase_1"/>
    <property type="match status" value="1"/>
</dbReference>
<dbReference type="PANTHER" id="PTHR46438">
    <property type="entry name" value="ALPHA/BETA-HYDROLASES SUPERFAMILY PROTEIN"/>
    <property type="match status" value="1"/>
</dbReference>
<dbReference type="SUPFAM" id="SSF53474">
    <property type="entry name" value="alpha/beta-Hydrolases"/>
    <property type="match status" value="1"/>
</dbReference>
<feature type="domain" description="AB hydrolase-1" evidence="1">
    <location>
        <begin position="29"/>
        <end position="262"/>
    </location>
</feature>
<gene>
    <name evidence="2" type="ORF">EV207_105126</name>
</gene>
<evidence type="ECO:0000313" key="2">
    <source>
        <dbReference type="EMBL" id="TCP30597.1"/>
    </source>
</evidence>
<dbReference type="InterPro" id="IPR000073">
    <property type="entry name" value="AB_hydrolase_1"/>
</dbReference>
<dbReference type="InterPro" id="IPR000639">
    <property type="entry name" value="Epox_hydrolase-like"/>
</dbReference>
<dbReference type="AlphaFoldDB" id="A0A4R2P743"/>
<organism evidence="2 3">
    <name type="scientific">Scopulibacillus darangshiensis</name>
    <dbReference type="NCBI Taxonomy" id="442528"/>
    <lineage>
        <taxon>Bacteria</taxon>
        <taxon>Bacillati</taxon>
        <taxon>Bacillota</taxon>
        <taxon>Bacilli</taxon>
        <taxon>Bacillales</taxon>
        <taxon>Sporolactobacillaceae</taxon>
        <taxon>Scopulibacillus</taxon>
    </lineage>
</organism>
<name>A0A4R2P743_9BACL</name>